<accession>A0A6J4MBH0</accession>
<reference evidence="2" key="1">
    <citation type="submission" date="2020-02" db="EMBL/GenBank/DDBJ databases">
        <authorList>
            <person name="Meier V. D."/>
        </authorList>
    </citation>
    <scope>NUCLEOTIDE SEQUENCE</scope>
    <source>
        <strain evidence="2">AVDCRST_MAG93</strain>
    </source>
</reference>
<protein>
    <recommendedName>
        <fullName evidence="1">GAF domain-containing protein</fullName>
    </recommendedName>
</protein>
<dbReference type="Gene3D" id="3.30.450.40">
    <property type="match status" value="1"/>
</dbReference>
<organism evidence="2">
    <name type="scientific">uncultured Chloroflexia bacterium</name>
    <dbReference type="NCBI Taxonomy" id="1672391"/>
    <lineage>
        <taxon>Bacteria</taxon>
        <taxon>Bacillati</taxon>
        <taxon>Chloroflexota</taxon>
        <taxon>Chloroflexia</taxon>
        <taxon>environmental samples</taxon>
    </lineage>
</organism>
<feature type="non-terminal residue" evidence="2">
    <location>
        <position position="64"/>
    </location>
</feature>
<sequence>MSVIVQGREWPFGILGVHARELRTFTEDDINFLQAIANVLAAAIERKRDEEELAKRMETLGEQA</sequence>
<dbReference type="Pfam" id="PF01590">
    <property type="entry name" value="GAF"/>
    <property type="match status" value="1"/>
</dbReference>
<name>A0A6J4MBH0_9CHLR</name>
<dbReference type="InterPro" id="IPR003018">
    <property type="entry name" value="GAF"/>
</dbReference>
<feature type="domain" description="GAF" evidence="1">
    <location>
        <begin position="2"/>
        <end position="44"/>
    </location>
</feature>
<gene>
    <name evidence="2" type="ORF">AVDCRST_MAG93-7252</name>
</gene>
<dbReference type="EMBL" id="CADCTR010002448">
    <property type="protein sequence ID" value="CAA9353847.1"/>
    <property type="molecule type" value="Genomic_DNA"/>
</dbReference>
<dbReference type="SUPFAM" id="SSF55781">
    <property type="entry name" value="GAF domain-like"/>
    <property type="match status" value="1"/>
</dbReference>
<dbReference type="InterPro" id="IPR029016">
    <property type="entry name" value="GAF-like_dom_sf"/>
</dbReference>
<evidence type="ECO:0000259" key="1">
    <source>
        <dbReference type="Pfam" id="PF01590"/>
    </source>
</evidence>
<proteinExistence type="predicted"/>
<dbReference type="AlphaFoldDB" id="A0A6J4MBH0"/>
<evidence type="ECO:0000313" key="2">
    <source>
        <dbReference type="EMBL" id="CAA9353847.1"/>
    </source>
</evidence>